<dbReference type="EMBL" id="BTSY01000006">
    <property type="protein sequence ID" value="GMT31241.1"/>
    <property type="molecule type" value="Genomic_DNA"/>
</dbReference>
<keyword evidence="6 10" id="KW-0472">Membrane</keyword>
<feature type="transmembrane region" description="Helical" evidence="10">
    <location>
        <begin position="32"/>
        <end position="62"/>
    </location>
</feature>
<evidence type="ECO:0000256" key="7">
    <source>
        <dbReference type="ARBA" id="ARBA00023180"/>
    </source>
</evidence>
<feature type="transmembrane region" description="Helical" evidence="10">
    <location>
        <begin position="325"/>
        <end position="346"/>
    </location>
</feature>
<reference evidence="12" key="1">
    <citation type="submission" date="2023-10" db="EMBL/GenBank/DDBJ databases">
        <title>Genome assembly of Pristionchus species.</title>
        <authorList>
            <person name="Yoshida K."/>
            <person name="Sommer R.J."/>
        </authorList>
    </citation>
    <scope>NUCLEOTIDE SEQUENCE</scope>
    <source>
        <strain evidence="12">RS5133</strain>
    </source>
</reference>
<keyword evidence="3 9" id="KW-0813">Transport</keyword>
<evidence type="ECO:0000256" key="5">
    <source>
        <dbReference type="ARBA" id="ARBA00022989"/>
    </source>
</evidence>
<comment type="catalytic activity">
    <reaction evidence="8">
        <text>myo-inositol(out) + H(+)(out) = myo-inositol(in) + H(+)(in)</text>
        <dbReference type="Rhea" id="RHEA:60364"/>
        <dbReference type="ChEBI" id="CHEBI:15378"/>
        <dbReference type="ChEBI" id="CHEBI:17268"/>
    </reaction>
</comment>
<protein>
    <recommendedName>
        <fullName evidence="11">Major facilitator superfamily (MFS) profile domain-containing protein</fullName>
    </recommendedName>
</protein>
<evidence type="ECO:0000256" key="4">
    <source>
        <dbReference type="ARBA" id="ARBA00022692"/>
    </source>
</evidence>
<evidence type="ECO:0000313" key="12">
    <source>
        <dbReference type="EMBL" id="GMT31241.1"/>
    </source>
</evidence>
<sequence length="622" mass="68436">VSAADMAGGAVPAVPGGGSGIPRPPQNPSISWFTYMLAFSAVMGGFLFGYDTGIVSSAMLYVPEDPGMQPMTSVWQELIVSITPGVAAIGALLSGPGSDWIGRKKIIIIACITFTIGAIICAAAPEKITLLVGRIFLGFAIGFASMVVPVYVSEASPSHIRGRLLTGFQLMITFGLMGSNIIAGGFSYIDNIGWRLMFGFAAVPALIQLFSFFFLPESPRWLYEHDREEEARAVVSRIYNDDAAWVDYEMAEIKFACEEERAAKAMHAGDGPVYIRILTTAHVRKALIVGCLLQAFQQLSGINTIMYYTGTIIRSAGVKDNHMTIWISVGTSAVNFVCTFIPMAFIERVGRRVLLIISVIGVILSLCAMGVAFLLINNASATNQMDRYNDPFYNITGDTAYCSHFSNCDFCVTDDNCGFCEYVNPDGTKTGFCLPFGNNETEVHSGTGPCSFVTPNPDYEWEDTYCVTQYTIMPIIIMVIYLCCFSIGYAPLPWVFNGEFYPLWARSTCASIATAANWIFNLIISLTFLSLSQAATKYGTFFIYAGCTVVALVFFWFFVPETKGLNIEEIEFLFMTEEARKKRQILHKVTEAVDEIKEHVDDVIYASTHTNVAYSDISDDRF</sequence>
<evidence type="ECO:0000256" key="9">
    <source>
        <dbReference type="RuleBase" id="RU003346"/>
    </source>
</evidence>
<dbReference type="NCBIfam" id="TIGR00879">
    <property type="entry name" value="SP"/>
    <property type="match status" value="1"/>
</dbReference>
<feature type="transmembrane region" description="Helical" evidence="10">
    <location>
        <begin position="106"/>
        <end position="125"/>
    </location>
</feature>
<keyword evidence="7" id="KW-0325">Glycoprotein</keyword>
<dbReference type="InterPro" id="IPR005828">
    <property type="entry name" value="MFS_sugar_transport-like"/>
</dbReference>
<feature type="transmembrane region" description="Helical" evidence="10">
    <location>
        <begin position="192"/>
        <end position="215"/>
    </location>
</feature>
<dbReference type="Gene3D" id="1.20.1250.20">
    <property type="entry name" value="MFS general substrate transporter like domains"/>
    <property type="match status" value="2"/>
</dbReference>
<dbReference type="InterPro" id="IPR050814">
    <property type="entry name" value="Myo-inositol_Transporter"/>
</dbReference>
<dbReference type="Proteomes" id="UP001432322">
    <property type="component" value="Unassembled WGS sequence"/>
</dbReference>
<dbReference type="PRINTS" id="PR00171">
    <property type="entry name" value="SUGRTRNSPORT"/>
</dbReference>
<dbReference type="SUPFAM" id="SSF103473">
    <property type="entry name" value="MFS general substrate transporter"/>
    <property type="match status" value="1"/>
</dbReference>
<dbReference type="AlphaFoldDB" id="A0AAV5WH37"/>
<feature type="transmembrane region" description="Helical" evidence="10">
    <location>
        <begin position="164"/>
        <end position="186"/>
    </location>
</feature>
<keyword evidence="4 10" id="KW-0812">Transmembrane</keyword>
<name>A0AAV5WH37_9BILA</name>
<evidence type="ECO:0000313" key="13">
    <source>
        <dbReference type="Proteomes" id="UP001432322"/>
    </source>
</evidence>
<dbReference type="PANTHER" id="PTHR48020:SF12">
    <property type="entry name" value="PROTON MYO-INOSITOL COTRANSPORTER"/>
    <property type="match status" value="1"/>
</dbReference>
<feature type="transmembrane region" description="Helical" evidence="10">
    <location>
        <begin position="508"/>
        <end position="529"/>
    </location>
</feature>
<keyword evidence="13" id="KW-1185">Reference proteome</keyword>
<accession>A0AAV5WH37</accession>
<dbReference type="InterPro" id="IPR020846">
    <property type="entry name" value="MFS_dom"/>
</dbReference>
<feature type="transmembrane region" description="Helical" evidence="10">
    <location>
        <begin position="541"/>
        <end position="559"/>
    </location>
</feature>
<dbReference type="PROSITE" id="PS50850">
    <property type="entry name" value="MFS"/>
    <property type="match status" value="1"/>
</dbReference>
<feature type="transmembrane region" description="Helical" evidence="10">
    <location>
        <begin position="353"/>
        <end position="376"/>
    </location>
</feature>
<dbReference type="InterPro" id="IPR036259">
    <property type="entry name" value="MFS_trans_sf"/>
</dbReference>
<dbReference type="InterPro" id="IPR003663">
    <property type="entry name" value="Sugar/inositol_transpt"/>
</dbReference>
<feature type="transmembrane region" description="Helical" evidence="10">
    <location>
        <begin position="74"/>
        <end position="94"/>
    </location>
</feature>
<dbReference type="PROSITE" id="PS00216">
    <property type="entry name" value="SUGAR_TRANSPORT_1"/>
    <property type="match status" value="1"/>
</dbReference>
<evidence type="ECO:0000256" key="1">
    <source>
        <dbReference type="ARBA" id="ARBA00004651"/>
    </source>
</evidence>
<dbReference type="GO" id="GO:0005366">
    <property type="term" value="F:myo-inositol:proton symporter activity"/>
    <property type="evidence" value="ECO:0007669"/>
    <property type="project" value="TreeGrafter"/>
</dbReference>
<dbReference type="InterPro" id="IPR005829">
    <property type="entry name" value="Sugar_transporter_CS"/>
</dbReference>
<dbReference type="FunFam" id="1.20.1250.20:FF:000371">
    <property type="entry name" value="H(+) MyoInositol coTransporter"/>
    <property type="match status" value="1"/>
</dbReference>
<dbReference type="GO" id="GO:0016324">
    <property type="term" value="C:apical plasma membrane"/>
    <property type="evidence" value="ECO:0007669"/>
    <property type="project" value="TreeGrafter"/>
</dbReference>
<comment type="subcellular location">
    <subcellularLocation>
        <location evidence="1">Cell membrane</location>
        <topology evidence="1">Multi-pass membrane protein</topology>
    </subcellularLocation>
</comment>
<feature type="domain" description="Major facilitator superfamily (MFS) profile" evidence="11">
    <location>
        <begin position="37"/>
        <end position="563"/>
    </location>
</feature>
<evidence type="ECO:0000256" key="2">
    <source>
        <dbReference type="ARBA" id="ARBA00010992"/>
    </source>
</evidence>
<evidence type="ECO:0000256" key="6">
    <source>
        <dbReference type="ARBA" id="ARBA00023136"/>
    </source>
</evidence>
<comment type="similarity">
    <text evidence="2 9">Belongs to the major facilitator superfamily. Sugar transporter (TC 2.A.1.1) family.</text>
</comment>
<dbReference type="PANTHER" id="PTHR48020">
    <property type="entry name" value="PROTON MYO-INOSITOL COTRANSPORTER"/>
    <property type="match status" value="1"/>
</dbReference>
<organism evidence="12 13">
    <name type="scientific">Pristionchus fissidentatus</name>
    <dbReference type="NCBI Taxonomy" id="1538716"/>
    <lineage>
        <taxon>Eukaryota</taxon>
        <taxon>Metazoa</taxon>
        <taxon>Ecdysozoa</taxon>
        <taxon>Nematoda</taxon>
        <taxon>Chromadorea</taxon>
        <taxon>Rhabditida</taxon>
        <taxon>Rhabditina</taxon>
        <taxon>Diplogasteromorpha</taxon>
        <taxon>Diplogasteroidea</taxon>
        <taxon>Neodiplogasteridae</taxon>
        <taxon>Pristionchus</taxon>
    </lineage>
</organism>
<proteinExistence type="inferred from homology"/>
<evidence type="ECO:0000256" key="8">
    <source>
        <dbReference type="ARBA" id="ARBA00049119"/>
    </source>
</evidence>
<dbReference type="FunFam" id="1.20.1250.20:FF:000387">
    <property type="entry name" value="H(+) MyoInositol coTransporter"/>
    <property type="match status" value="1"/>
</dbReference>
<gene>
    <name evidence="12" type="ORF">PFISCL1PPCAC_22538</name>
</gene>
<feature type="non-terminal residue" evidence="12">
    <location>
        <position position="1"/>
    </location>
</feature>
<evidence type="ECO:0000259" key="11">
    <source>
        <dbReference type="PROSITE" id="PS50850"/>
    </source>
</evidence>
<evidence type="ECO:0000256" key="10">
    <source>
        <dbReference type="SAM" id="Phobius"/>
    </source>
</evidence>
<keyword evidence="5 10" id="KW-1133">Transmembrane helix</keyword>
<dbReference type="Pfam" id="PF00083">
    <property type="entry name" value="Sugar_tr"/>
    <property type="match status" value="2"/>
</dbReference>
<feature type="transmembrane region" description="Helical" evidence="10">
    <location>
        <begin position="131"/>
        <end position="152"/>
    </location>
</feature>
<feature type="transmembrane region" description="Helical" evidence="10">
    <location>
        <begin position="472"/>
        <end position="496"/>
    </location>
</feature>
<dbReference type="PROSITE" id="PS00217">
    <property type="entry name" value="SUGAR_TRANSPORT_2"/>
    <property type="match status" value="1"/>
</dbReference>
<comment type="caution">
    <text evidence="12">The sequence shown here is derived from an EMBL/GenBank/DDBJ whole genome shotgun (WGS) entry which is preliminary data.</text>
</comment>
<evidence type="ECO:0000256" key="3">
    <source>
        <dbReference type="ARBA" id="ARBA00022448"/>
    </source>
</evidence>